<reference evidence="2" key="1">
    <citation type="submission" date="2022-12" db="EMBL/GenBank/DDBJ databases">
        <title>Draft genome assemblies for two species of Escallonia (Escalloniales).</title>
        <authorList>
            <person name="Chanderbali A."/>
            <person name="Dervinis C."/>
            <person name="Anghel I."/>
            <person name="Soltis D."/>
            <person name="Soltis P."/>
            <person name="Zapata F."/>
        </authorList>
    </citation>
    <scope>NUCLEOTIDE SEQUENCE</scope>
    <source>
        <strain evidence="2">UCBG64.0493</strain>
        <tissue evidence="2">Leaf</tissue>
    </source>
</reference>
<dbReference type="PANTHER" id="PTHR18640">
    <property type="entry name" value="SOLUTE CARRIER FAMILY 10 MEMBER 7"/>
    <property type="match status" value="1"/>
</dbReference>
<accession>A0AA88VN88</accession>
<name>A0AA88VN88_9ASTE</name>
<sequence>MYLLVFSSRAFILPGGLLLTENANLENRHDDVKASNVAHENDLADESYWIVPLSISKFIAAGVGVSVPAKQLFRSLVLTLLVPLILGKVLRESLKGLADFADRNRKRLSLMSALLLALVPLIQVSRSRSLLLMVRPAVFLVAVVSGMRLTCSTQSASLTMPKT</sequence>
<protein>
    <submittedName>
        <fullName evidence="2">Uncharacterized protein</fullName>
    </submittedName>
</protein>
<dbReference type="Pfam" id="PF13593">
    <property type="entry name" value="SBF_like"/>
    <property type="match status" value="1"/>
</dbReference>
<dbReference type="InterPro" id="IPR038770">
    <property type="entry name" value="Na+/solute_symporter_sf"/>
</dbReference>
<dbReference type="AlphaFoldDB" id="A0AA88VN88"/>
<keyword evidence="3" id="KW-1185">Reference proteome</keyword>
<evidence type="ECO:0000256" key="1">
    <source>
        <dbReference type="ARBA" id="ARBA00004141"/>
    </source>
</evidence>
<dbReference type="GO" id="GO:0009941">
    <property type="term" value="C:chloroplast envelope"/>
    <property type="evidence" value="ECO:0007669"/>
    <property type="project" value="TreeGrafter"/>
</dbReference>
<proteinExistence type="predicted"/>
<comment type="subcellular location">
    <subcellularLocation>
        <location evidence="1">Membrane</location>
        <topology evidence="1">Multi-pass membrane protein</topology>
    </subcellularLocation>
</comment>
<evidence type="ECO:0000313" key="2">
    <source>
        <dbReference type="EMBL" id="KAK3010264.1"/>
    </source>
</evidence>
<dbReference type="PANTHER" id="PTHR18640:SF10">
    <property type="entry name" value="SODIUM_METABOLITE COTRANSPORTER BASS4, CHLOROPLASTIC-RELATED"/>
    <property type="match status" value="1"/>
</dbReference>
<organism evidence="2 3">
    <name type="scientific">Escallonia herrerae</name>
    <dbReference type="NCBI Taxonomy" id="1293975"/>
    <lineage>
        <taxon>Eukaryota</taxon>
        <taxon>Viridiplantae</taxon>
        <taxon>Streptophyta</taxon>
        <taxon>Embryophyta</taxon>
        <taxon>Tracheophyta</taxon>
        <taxon>Spermatophyta</taxon>
        <taxon>Magnoliopsida</taxon>
        <taxon>eudicotyledons</taxon>
        <taxon>Gunneridae</taxon>
        <taxon>Pentapetalae</taxon>
        <taxon>asterids</taxon>
        <taxon>campanulids</taxon>
        <taxon>Escalloniales</taxon>
        <taxon>Escalloniaceae</taxon>
        <taxon>Escallonia</taxon>
    </lineage>
</organism>
<dbReference type="InterPro" id="IPR016833">
    <property type="entry name" value="Put_Na-Bile_cotransptr"/>
</dbReference>
<dbReference type="GO" id="GO:0016020">
    <property type="term" value="C:membrane"/>
    <property type="evidence" value="ECO:0007669"/>
    <property type="project" value="UniProtKB-SubCell"/>
</dbReference>
<comment type="caution">
    <text evidence="2">The sequence shown here is derived from an EMBL/GenBank/DDBJ whole genome shotgun (WGS) entry which is preliminary data.</text>
</comment>
<dbReference type="EMBL" id="JAVXUP010001562">
    <property type="protein sequence ID" value="KAK3010264.1"/>
    <property type="molecule type" value="Genomic_DNA"/>
</dbReference>
<dbReference type="Gene3D" id="1.20.1530.20">
    <property type="match status" value="1"/>
</dbReference>
<dbReference type="Proteomes" id="UP001188597">
    <property type="component" value="Unassembled WGS sequence"/>
</dbReference>
<evidence type="ECO:0000313" key="3">
    <source>
        <dbReference type="Proteomes" id="UP001188597"/>
    </source>
</evidence>
<gene>
    <name evidence="2" type="ORF">RJ639_011962</name>
</gene>